<name>A0A511MXK6_DEIC1</name>
<protein>
    <submittedName>
        <fullName evidence="2">Uncharacterized protein</fullName>
    </submittedName>
</protein>
<keyword evidence="3" id="KW-1185">Reference proteome</keyword>
<accession>A0A511MXK6</accession>
<dbReference type="AlphaFoldDB" id="A0A511MXK6"/>
<feature type="region of interest" description="Disordered" evidence="1">
    <location>
        <begin position="68"/>
        <end position="87"/>
    </location>
</feature>
<reference evidence="2 3" key="1">
    <citation type="submission" date="2019-07" db="EMBL/GenBank/DDBJ databases">
        <title>Whole genome shotgun sequence of Deinococcus cellulosilyticus NBRC 106333.</title>
        <authorList>
            <person name="Hosoyama A."/>
            <person name="Uohara A."/>
            <person name="Ohji S."/>
            <person name="Ichikawa N."/>
        </authorList>
    </citation>
    <scope>NUCLEOTIDE SEQUENCE [LARGE SCALE GENOMIC DNA]</scope>
    <source>
        <strain evidence="2 3">NBRC 106333</strain>
    </source>
</reference>
<sequence length="87" mass="9392">MNVRPVHPAPKILPAAVPTVRLDVVVSPAAGKSFNHVSGEVTGTVATYQDINACTWYVRGGWEYRNGRKMSRRGLSGGEDVGAVKRQ</sequence>
<dbReference type="RefSeq" id="WP_146882767.1">
    <property type="nucleotide sequence ID" value="NZ_BJXB01000003.1"/>
</dbReference>
<comment type="caution">
    <text evidence="2">The sequence shown here is derived from an EMBL/GenBank/DDBJ whole genome shotgun (WGS) entry which is preliminary data.</text>
</comment>
<evidence type="ECO:0000256" key="1">
    <source>
        <dbReference type="SAM" id="MobiDB-lite"/>
    </source>
</evidence>
<gene>
    <name evidence="2" type="ORF">DC3_09340</name>
</gene>
<dbReference type="Proteomes" id="UP000321306">
    <property type="component" value="Unassembled WGS sequence"/>
</dbReference>
<dbReference type="OrthoDB" id="9948822at2"/>
<organism evidence="2 3">
    <name type="scientific">Deinococcus cellulosilyticus (strain DSM 18568 / NBRC 106333 / KACC 11606 / 5516J-15)</name>
    <dbReference type="NCBI Taxonomy" id="1223518"/>
    <lineage>
        <taxon>Bacteria</taxon>
        <taxon>Thermotogati</taxon>
        <taxon>Deinococcota</taxon>
        <taxon>Deinococci</taxon>
        <taxon>Deinococcales</taxon>
        <taxon>Deinococcaceae</taxon>
        <taxon>Deinococcus</taxon>
    </lineage>
</organism>
<proteinExistence type="predicted"/>
<dbReference type="EMBL" id="BJXB01000003">
    <property type="protein sequence ID" value="GEM45299.1"/>
    <property type="molecule type" value="Genomic_DNA"/>
</dbReference>
<evidence type="ECO:0000313" key="2">
    <source>
        <dbReference type="EMBL" id="GEM45299.1"/>
    </source>
</evidence>
<evidence type="ECO:0000313" key="3">
    <source>
        <dbReference type="Proteomes" id="UP000321306"/>
    </source>
</evidence>